<evidence type="ECO:0000256" key="1">
    <source>
        <dbReference type="SAM" id="MobiDB-lite"/>
    </source>
</evidence>
<proteinExistence type="predicted"/>
<comment type="caution">
    <text evidence="2">The sequence shown here is derived from an EMBL/GenBank/DDBJ whole genome shotgun (WGS) entry which is preliminary data.</text>
</comment>
<protein>
    <submittedName>
        <fullName evidence="2">Uncharacterized protein</fullName>
    </submittedName>
</protein>
<gene>
    <name evidence="2" type="ORF">LCGC14_3136830</name>
</gene>
<reference evidence="2" key="1">
    <citation type="journal article" date="2015" name="Nature">
        <title>Complex archaea that bridge the gap between prokaryotes and eukaryotes.</title>
        <authorList>
            <person name="Spang A."/>
            <person name="Saw J.H."/>
            <person name="Jorgensen S.L."/>
            <person name="Zaremba-Niedzwiedzka K."/>
            <person name="Martijn J."/>
            <person name="Lind A.E."/>
            <person name="van Eijk R."/>
            <person name="Schleper C."/>
            <person name="Guy L."/>
            <person name="Ettema T.J."/>
        </authorList>
    </citation>
    <scope>NUCLEOTIDE SEQUENCE</scope>
</reference>
<accession>A0A0F8VY32</accession>
<evidence type="ECO:0000313" key="2">
    <source>
        <dbReference type="EMBL" id="KKK49262.1"/>
    </source>
</evidence>
<feature type="compositionally biased region" description="Basic and acidic residues" evidence="1">
    <location>
        <begin position="54"/>
        <end position="76"/>
    </location>
</feature>
<dbReference type="AlphaFoldDB" id="A0A0F8VY32"/>
<organism evidence="2">
    <name type="scientific">marine sediment metagenome</name>
    <dbReference type="NCBI Taxonomy" id="412755"/>
    <lineage>
        <taxon>unclassified sequences</taxon>
        <taxon>metagenomes</taxon>
        <taxon>ecological metagenomes</taxon>
    </lineage>
</organism>
<dbReference type="EMBL" id="LAZR01068639">
    <property type="protein sequence ID" value="KKK49262.1"/>
    <property type="molecule type" value="Genomic_DNA"/>
</dbReference>
<feature type="region of interest" description="Disordered" evidence="1">
    <location>
        <begin position="40"/>
        <end position="76"/>
    </location>
</feature>
<name>A0A0F8VY32_9ZZZZ</name>
<sequence>MTITELVEPVCPMCNNTGRIESWYIYPILKSIRACNCPVGVKRTDNETGTDSPKSLRDNRRGHNEPETRDRLDEDL</sequence>